<geneLocation type="plasmid" evidence="1">
    <name>1</name>
</geneLocation>
<dbReference type="EMBL" id="BPQF01000028">
    <property type="protein sequence ID" value="GJD41792.1"/>
    <property type="molecule type" value="Genomic_DNA"/>
</dbReference>
<dbReference type="AlphaFoldDB" id="A0A679JT80"/>
<name>A0A679JT80_9HYPH</name>
<protein>
    <submittedName>
        <fullName evidence="1">Uncharacterized protein</fullName>
    </submittedName>
</protein>
<reference evidence="1" key="2">
    <citation type="submission" date="2019-12" db="EMBL/GenBank/DDBJ databases">
        <authorList>
            <person name="Cremers G."/>
        </authorList>
    </citation>
    <scope>NUCLEOTIDE SEQUENCE</scope>
    <source>
        <strain evidence="1">Mbul2</strain>
        <plasmid evidence="1">1</plasmid>
    </source>
</reference>
<gene>
    <name evidence="1" type="ORF">MBLL_01020</name>
    <name evidence="2" type="ORF">OICFNHDK_4276</name>
</gene>
<dbReference type="Proteomes" id="UP001055307">
    <property type="component" value="Unassembled WGS sequence"/>
</dbReference>
<proteinExistence type="predicted"/>
<evidence type="ECO:0000313" key="3">
    <source>
        <dbReference type="Proteomes" id="UP001055307"/>
    </source>
</evidence>
<evidence type="ECO:0000313" key="2">
    <source>
        <dbReference type="EMBL" id="GJD41792.1"/>
    </source>
</evidence>
<accession>A0A679JT80</accession>
<keyword evidence="1" id="KW-0614">Plasmid</keyword>
<reference evidence="2" key="1">
    <citation type="journal article" date="2016" name="Front. Microbiol.">
        <title>Genome Sequence of the Piezophilic, Mesophilic Sulfate-Reducing Bacterium Desulfovibrio indicus J2T.</title>
        <authorList>
            <person name="Cao J."/>
            <person name="Maignien L."/>
            <person name="Shao Z."/>
            <person name="Alain K."/>
            <person name="Jebbar M."/>
        </authorList>
    </citation>
    <scope>NUCLEOTIDE SEQUENCE</scope>
    <source>
        <strain evidence="2">DSM 21893</strain>
    </source>
</reference>
<keyword evidence="3" id="KW-1185">Reference proteome</keyword>
<organism evidence="1">
    <name type="scientific">Methylobacterium bullatum</name>
    <dbReference type="NCBI Taxonomy" id="570505"/>
    <lineage>
        <taxon>Bacteria</taxon>
        <taxon>Pseudomonadati</taxon>
        <taxon>Pseudomonadota</taxon>
        <taxon>Alphaproteobacteria</taxon>
        <taxon>Hyphomicrobiales</taxon>
        <taxon>Methylobacteriaceae</taxon>
        <taxon>Methylobacterium</taxon>
    </lineage>
</organism>
<reference evidence="2" key="3">
    <citation type="submission" date="2021-08" db="EMBL/GenBank/DDBJ databases">
        <authorList>
            <person name="Tani A."/>
            <person name="Ola A."/>
            <person name="Ogura Y."/>
            <person name="Katsura K."/>
            <person name="Hayashi T."/>
        </authorList>
    </citation>
    <scope>NUCLEOTIDE SEQUENCE</scope>
    <source>
        <strain evidence="2">DSM 21893</strain>
    </source>
</reference>
<evidence type="ECO:0000313" key="1">
    <source>
        <dbReference type="EMBL" id="CAA2138187.1"/>
    </source>
</evidence>
<sequence>MGNLTTMRMQAEQLSPDLRENPAVMGGCMERVGASSKWCNALSPPSRYPRLVWSAGRVVKKTPKSFQDLPPIRVRREPPTIPEAIAAAQDLADDLEQQVEIAAGLIGLPLDEVRPHVLAAEKPKPERISERILTAGGPSRAPRTVIVERRTRPPVVVERRGRPLDGRR</sequence>
<dbReference type="EMBL" id="LR743510">
    <property type="protein sequence ID" value="CAA2138187.1"/>
    <property type="molecule type" value="Genomic_DNA"/>
</dbReference>